<reference evidence="2" key="3">
    <citation type="submission" date="2020-12" db="UniProtKB">
        <authorList>
            <consortium name="EnsemblPlants"/>
        </authorList>
    </citation>
    <scope>IDENTIFICATION</scope>
</reference>
<dbReference type="AlphaFoldDB" id="A0A7I4BZ00"/>
<evidence type="ECO:0008006" key="4">
    <source>
        <dbReference type="Google" id="ProtNLM"/>
    </source>
</evidence>
<feature type="region of interest" description="Disordered" evidence="1">
    <location>
        <begin position="143"/>
        <end position="189"/>
    </location>
</feature>
<protein>
    <recommendedName>
        <fullName evidence="4">Bromodomain associated domain-containing protein</fullName>
    </recommendedName>
</protein>
<dbReference type="PANTHER" id="PTHR37604:SF1">
    <property type="entry name" value="TRANSCRIPTION INITIATION FACTOR TFIID SUBUNIT"/>
    <property type="match status" value="1"/>
</dbReference>
<proteinExistence type="predicted"/>
<reference evidence="2 3" key="2">
    <citation type="journal article" date="2018" name="Plant J.">
        <title>The Physcomitrella patens chromosome-scale assembly reveals moss genome structure and evolution.</title>
        <authorList>
            <person name="Lang D."/>
            <person name="Ullrich K.K."/>
            <person name="Murat F."/>
            <person name="Fuchs J."/>
            <person name="Jenkins J."/>
            <person name="Haas F.B."/>
            <person name="Piednoel M."/>
            <person name="Gundlach H."/>
            <person name="Van Bel M."/>
            <person name="Meyberg R."/>
            <person name="Vives C."/>
            <person name="Morata J."/>
            <person name="Symeonidi A."/>
            <person name="Hiss M."/>
            <person name="Muchero W."/>
            <person name="Kamisugi Y."/>
            <person name="Saleh O."/>
            <person name="Blanc G."/>
            <person name="Decker E.L."/>
            <person name="van Gessel N."/>
            <person name="Grimwood J."/>
            <person name="Hayes R.D."/>
            <person name="Graham S.W."/>
            <person name="Gunter L.E."/>
            <person name="McDaniel S.F."/>
            <person name="Hoernstein S.N.W."/>
            <person name="Larsson A."/>
            <person name="Li F.W."/>
            <person name="Perroud P.F."/>
            <person name="Phillips J."/>
            <person name="Ranjan P."/>
            <person name="Rokshar D.S."/>
            <person name="Rothfels C.J."/>
            <person name="Schneider L."/>
            <person name="Shu S."/>
            <person name="Stevenson D.W."/>
            <person name="Thummler F."/>
            <person name="Tillich M."/>
            <person name="Villarreal Aguilar J.C."/>
            <person name="Widiez T."/>
            <person name="Wong G.K."/>
            <person name="Wymore A."/>
            <person name="Zhang Y."/>
            <person name="Zimmer A.D."/>
            <person name="Quatrano R.S."/>
            <person name="Mayer K.F.X."/>
            <person name="Goodstein D."/>
            <person name="Casacuberta J.M."/>
            <person name="Vandepoele K."/>
            <person name="Reski R."/>
            <person name="Cuming A.C."/>
            <person name="Tuskan G.A."/>
            <person name="Maumus F."/>
            <person name="Salse J."/>
            <person name="Schmutz J."/>
            <person name="Rensing S.A."/>
        </authorList>
    </citation>
    <scope>NUCLEOTIDE SEQUENCE [LARGE SCALE GENOMIC DNA]</scope>
    <source>
        <strain evidence="2 3">cv. Gransden 2004</strain>
    </source>
</reference>
<dbReference type="Gene3D" id="1.10.20.10">
    <property type="entry name" value="Histone, subunit A"/>
    <property type="match status" value="1"/>
</dbReference>
<dbReference type="Gramene" id="Pp3c20_16050V3.13">
    <property type="protein sequence ID" value="Pp3c20_16050V3.13"/>
    <property type="gene ID" value="Pp3c20_16050"/>
</dbReference>
<sequence length="667" mass="74449">MKLLGDNGAGYELAQRLEENSVWRAWLGERDYVLLQSYLATPGTWSAFMQIENPSVTALQLRVRALLFDKALVFLHLKSAATSPPSALDNSFLQLHADNVYFTLEHDAEDWTRLQAEKSPSLASLELKHGLDSSENFTRLNEAESGHSGINSRSAKPSQSNHVSSALVSPRQQASRTHTKTGLSVSGNASDHRTLGELWYTQYLQRDLMNRMNRLARRLAQRGLPFGDQEACLRTPTEMADYVCNQANHRKRRPVFRIDGDLKQSLLSHERSIQGGDDDTPFMPEIQYPVNCVPENAVTARPNTSFDGSSAHGAFLERLDHLRDLSSGLFIRGEDRLPGEVSSHHVRGGALGRGNTLRISHRNELSEEAALQLAEQAVVRMLAAAGFDGIKQAPLRILADFLACHIRKLGSGLRRIVDTYKTECSSAELLKMYTYGAGGSNLPDMMEYVSKTQQQSFQKRRPAPIQMPQPTIQQALVQQQISPHAVSMPLMMPYQHNIQVQQLQPGYERSAKRRQNSSPGESNKGDRFEAVASDTNPGGQIGVESRTSTIGLPQMLSQPLSQGRMSWSSQAPSFVGLSQVHQAPMLQHFKQQPSSLPIPSVQHRFYGKDSRTVKLPSQTHEHADMSVNDSIKHEINYDGEDSQFSPSRRKRKQVGEVVSRLQVKFAW</sequence>
<dbReference type="FunCoup" id="A0A7I4BZ00">
    <property type="interactions" value="2095"/>
</dbReference>
<dbReference type="EMBL" id="ABEU02000020">
    <property type="status" value="NOT_ANNOTATED_CDS"/>
    <property type="molecule type" value="Genomic_DNA"/>
</dbReference>
<dbReference type="InParanoid" id="A0A7I4BZ00"/>
<accession>A0A7I4BZ00</accession>
<evidence type="ECO:0000313" key="3">
    <source>
        <dbReference type="Proteomes" id="UP000006727"/>
    </source>
</evidence>
<name>A0A7I4BZ00_PHYPA</name>
<dbReference type="GO" id="GO:0046982">
    <property type="term" value="F:protein heterodimerization activity"/>
    <property type="evidence" value="ECO:0007669"/>
    <property type="project" value="InterPro"/>
</dbReference>
<evidence type="ECO:0000256" key="1">
    <source>
        <dbReference type="SAM" id="MobiDB-lite"/>
    </source>
</evidence>
<organism evidence="2 3">
    <name type="scientific">Physcomitrium patens</name>
    <name type="common">Spreading-leaved earth moss</name>
    <name type="synonym">Physcomitrella patens</name>
    <dbReference type="NCBI Taxonomy" id="3218"/>
    <lineage>
        <taxon>Eukaryota</taxon>
        <taxon>Viridiplantae</taxon>
        <taxon>Streptophyta</taxon>
        <taxon>Embryophyta</taxon>
        <taxon>Bryophyta</taxon>
        <taxon>Bryophytina</taxon>
        <taxon>Bryopsida</taxon>
        <taxon>Funariidae</taxon>
        <taxon>Funariales</taxon>
        <taxon>Funariaceae</taxon>
        <taxon>Physcomitrium</taxon>
    </lineage>
</organism>
<dbReference type="InterPro" id="IPR009072">
    <property type="entry name" value="Histone-fold"/>
</dbReference>
<keyword evidence="3" id="KW-1185">Reference proteome</keyword>
<gene>
    <name evidence="2" type="primary">LOC112273704</name>
</gene>
<dbReference type="PANTHER" id="PTHR37604">
    <property type="entry name" value="TRANSCRIPTION INITIATION FACTOR TFIID SUBUNIT"/>
    <property type="match status" value="1"/>
</dbReference>
<evidence type="ECO:0000313" key="2">
    <source>
        <dbReference type="EnsemblPlants" id="Pp3c20_16050V3.13"/>
    </source>
</evidence>
<reference evidence="2 3" key="1">
    <citation type="journal article" date="2008" name="Science">
        <title>The Physcomitrella genome reveals evolutionary insights into the conquest of land by plants.</title>
        <authorList>
            <person name="Rensing S."/>
            <person name="Lang D."/>
            <person name="Zimmer A."/>
            <person name="Terry A."/>
            <person name="Salamov A."/>
            <person name="Shapiro H."/>
            <person name="Nishiyama T."/>
            <person name="Perroud P.-F."/>
            <person name="Lindquist E."/>
            <person name="Kamisugi Y."/>
            <person name="Tanahashi T."/>
            <person name="Sakakibara K."/>
            <person name="Fujita T."/>
            <person name="Oishi K."/>
            <person name="Shin-I T."/>
            <person name="Kuroki Y."/>
            <person name="Toyoda A."/>
            <person name="Suzuki Y."/>
            <person name="Hashimoto A."/>
            <person name="Yamaguchi K."/>
            <person name="Sugano A."/>
            <person name="Kohara Y."/>
            <person name="Fujiyama A."/>
            <person name="Anterola A."/>
            <person name="Aoki S."/>
            <person name="Ashton N."/>
            <person name="Barbazuk W.B."/>
            <person name="Barker E."/>
            <person name="Bennetzen J."/>
            <person name="Bezanilla M."/>
            <person name="Blankenship R."/>
            <person name="Cho S.H."/>
            <person name="Dutcher S."/>
            <person name="Estelle M."/>
            <person name="Fawcett J.A."/>
            <person name="Gundlach H."/>
            <person name="Hanada K."/>
            <person name="Heyl A."/>
            <person name="Hicks K.A."/>
            <person name="Hugh J."/>
            <person name="Lohr M."/>
            <person name="Mayer K."/>
            <person name="Melkozernov A."/>
            <person name="Murata T."/>
            <person name="Nelson D."/>
            <person name="Pils B."/>
            <person name="Prigge M."/>
            <person name="Reiss B."/>
            <person name="Renner T."/>
            <person name="Rombauts S."/>
            <person name="Rushton P."/>
            <person name="Sanderfoot A."/>
            <person name="Schween G."/>
            <person name="Shiu S.-H."/>
            <person name="Stueber K."/>
            <person name="Theodoulou F.L."/>
            <person name="Tu H."/>
            <person name="Van de Peer Y."/>
            <person name="Verrier P.J."/>
            <person name="Waters E."/>
            <person name="Wood A."/>
            <person name="Yang L."/>
            <person name="Cove D."/>
            <person name="Cuming A."/>
            <person name="Hasebe M."/>
            <person name="Lucas S."/>
            <person name="Mishler D.B."/>
            <person name="Reski R."/>
            <person name="Grigoriev I."/>
            <person name="Quatrano R.S."/>
            <person name="Boore J.L."/>
        </authorList>
    </citation>
    <scope>NUCLEOTIDE SEQUENCE [LARGE SCALE GENOMIC DNA]</scope>
    <source>
        <strain evidence="2 3">cv. Gransden 2004</strain>
    </source>
</reference>
<feature type="region of interest" description="Disordered" evidence="1">
    <location>
        <begin position="505"/>
        <end position="550"/>
    </location>
</feature>
<feature type="compositionally biased region" description="Polar residues" evidence="1">
    <location>
        <begin position="148"/>
        <end position="189"/>
    </location>
</feature>
<dbReference type="EnsemblPlants" id="Pp3c20_16050V3.13">
    <property type="protein sequence ID" value="Pp3c20_16050V3.13"/>
    <property type="gene ID" value="Pp3c20_16050"/>
</dbReference>
<dbReference type="Proteomes" id="UP000006727">
    <property type="component" value="Chromosome 20"/>
</dbReference>